<evidence type="ECO:0000313" key="2">
    <source>
        <dbReference type="Proteomes" id="UP001234178"/>
    </source>
</evidence>
<evidence type="ECO:0000313" key="1">
    <source>
        <dbReference type="EMBL" id="KAK4013104.1"/>
    </source>
</evidence>
<dbReference type="Proteomes" id="UP001234178">
    <property type="component" value="Unassembled WGS sequence"/>
</dbReference>
<proteinExistence type="predicted"/>
<sequence>MPMNLASDVCSSSVSFSICHSDIEARNMPQIARGRCHLIHQPPNDDFEEEPVAGSWSNESTYARGEWVRSILVGAWPTTAKKHLSECTAGMRPQQLHPSVSDAYNGVAHMRAHVPSYRLTQSITNWVA</sequence>
<dbReference type="EMBL" id="JAOYFB010000004">
    <property type="protein sequence ID" value="KAK4013104.1"/>
    <property type="molecule type" value="Genomic_DNA"/>
</dbReference>
<accession>A0ABQ9ZKX4</accession>
<name>A0ABQ9ZKX4_9CRUS</name>
<comment type="caution">
    <text evidence="1">The sequence shown here is derived from an EMBL/GenBank/DDBJ whole genome shotgun (WGS) entry which is preliminary data.</text>
</comment>
<reference evidence="1 2" key="1">
    <citation type="journal article" date="2023" name="Nucleic Acids Res.">
        <title>The hologenome of Daphnia magna reveals possible DNA methylation and microbiome-mediated evolution of the host genome.</title>
        <authorList>
            <person name="Chaturvedi A."/>
            <person name="Li X."/>
            <person name="Dhandapani V."/>
            <person name="Marshall H."/>
            <person name="Kissane S."/>
            <person name="Cuenca-Cambronero M."/>
            <person name="Asole G."/>
            <person name="Calvet F."/>
            <person name="Ruiz-Romero M."/>
            <person name="Marangio P."/>
            <person name="Guigo R."/>
            <person name="Rago D."/>
            <person name="Mirbahai L."/>
            <person name="Eastwood N."/>
            <person name="Colbourne J.K."/>
            <person name="Zhou J."/>
            <person name="Mallon E."/>
            <person name="Orsini L."/>
        </authorList>
    </citation>
    <scope>NUCLEOTIDE SEQUENCE [LARGE SCALE GENOMIC DNA]</scope>
    <source>
        <strain evidence="1">LRV0_1</strain>
    </source>
</reference>
<keyword evidence="2" id="KW-1185">Reference proteome</keyword>
<organism evidence="1 2">
    <name type="scientific">Daphnia magna</name>
    <dbReference type="NCBI Taxonomy" id="35525"/>
    <lineage>
        <taxon>Eukaryota</taxon>
        <taxon>Metazoa</taxon>
        <taxon>Ecdysozoa</taxon>
        <taxon>Arthropoda</taxon>
        <taxon>Crustacea</taxon>
        <taxon>Branchiopoda</taxon>
        <taxon>Diplostraca</taxon>
        <taxon>Cladocera</taxon>
        <taxon>Anomopoda</taxon>
        <taxon>Daphniidae</taxon>
        <taxon>Daphnia</taxon>
    </lineage>
</organism>
<protein>
    <submittedName>
        <fullName evidence="1">Uncharacterized protein</fullName>
    </submittedName>
</protein>
<gene>
    <name evidence="1" type="ORF">OUZ56_025344</name>
</gene>